<dbReference type="EMBL" id="BKCJ010491151">
    <property type="protein sequence ID" value="GFA80421.1"/>
    <property type="molecule type" value="Genomic_DNA"/>
</dbReference>
<name>A0A699K7S2_TANCI</name>
<dbReference type="Gene3D" id="2.40.70.10">
    <property type="entry name" value="Acid Proteases"/>
    <property type="match status" value="1"/>
</dbReference>
<dbReference type="SUPFAM" id="SSF50630">
    <property type="entry name" value="Acid proteases"/>
    <property type="match status" value="1"/>
</dbReference>
<comment type="caution">
    <text evidence="1">The sequence shown here is derived from an EMBL/GenBank/DDBJ whole genome shotgun (WGS) entry which is preliminary data.</text>
</comment>
<dbReference type="PANTHER" id="PTHR33067:SF35">
    <property type="entry name" value="ASPARTIC PEPTIDASE DDI1-TYPE DOMAIN-CONTAINING PROTEIN"/>
    <property type="match status" value="1"/>
</dbReference>
<protein>
    <recommendedName>
        <fullName evidence="2">Reverse transcriptase domain-containing protein</fullName>
    </recommendedName>
</protein>
<dbReference type="AlphaFoldDB" id="A0A699K7S2"/>
<proteinExistence type="predicted"/>
<dbReference type="InterPro" id="IPR021109">
    <property type="entry name" value="Peptidase_aspartic_dom_sf"/>
</dbReference>
<dbReference type="CDD" id="cd00303">
    <property type="entry name" value="retropepsin_like"/>
    <property type="match status" value="1"/>
</dbReference>
<dbReference type="PANTHER" id="PTHR33067">
    <property type="entry name" value="RNA-DIRECTED DNA POLYMERASE-RELATED"/>
    <property type="match status" value="1"/>
</dbReference>
<gene>
    <name evidence="1" type="ORF">Tci_652393</name>
</gene>
<evidence type="ECO:0008006" key="2">
    <source>
        <dbReference type="Google" id="ProtNLM"/>
    </source>
</evidence>
<organism evidence="1">
    <name type="scientific">Tanacetum cinerariifolium</name>
    <name type="common">Dalmatian daisy</name>
    <name type="synonym">Chrysanthemum cinerariifolium</name>
    <dbReference type="NCBI Taxonomy" id="118510"/>
    <lineage>
        <taxon>Eukaryota</taxon>
        <taxon>Viridiplantae</taxon>
        <taxon>Streptophyta</taxon>
        <taxon>Embryophyta</taxon>
        <taxon>Tracheophyta</taxon>
        <taxon>Spermatophyta</taxon>
        <taxon>Magnoliopsida</taxon>
        <taxon>eudicotyledons</taxon>
        <taxon>Gunneridae</taxon>
        <taxon>Pentapetalae</taxon>
        <taxon>asterids</taxon>
        <taxon>campanulids</taxon>
        <taxon>Asterales</taxon>
        <taxon>Asteraceae</taxon>
        <taxon>Asteroideae</taxon>
        <taxon>Anthemideae</taxon>
        <taxon>Anthemidinae</taxon>
        <taxon>Tanacetum</taxon>
    </lineage>
</organism>
<sequence>MLRACPHHGFSELTQIDTFYNGLNEQDQDSLNAIVGGNLLNKTTREALKIIKNKSNVRYSRSKSNVSRVNTNSRDNVSKTDDRIDKLADQISNLVEIVINNQPSVYAATGSYNQINVLRGDFNKQGEMKAVTTHSGLAYEGPPIPTNSPLEKVVKQNTEEITEKEHSNCPGSTAQVQPLVVPISIPKPDVLRTQPKPTIPYPFADALLLMPKFASTIKSLLTNKDKLFELATVPLNENCSAILLKKLPEKLRDSGKFLIPCDFPRMEVCHALADLGASINLMPLSIWKKLSLPELTPTRMTLELVDRLITRPKGVAKDVFVKLGKFHFLTDFVVVDFEADPRVPLILGRSFLRTTHTLINVYGEEITLVNDESDVLDFQYNPKSSNPTLVSDPSIPESDFKEPIVKSSSSTPTPFGESDFFLEEIKDFLNDDSIPMGIEHSFYDPEGDILYLEKLLNEDPFQLPSMDLKLAEETKAKSSIEEPLELGLKELSSHLEYAFLEKSNKLPVIIAKDLKDVEKEALIKVLKSNKRVVAWKIFDIKGIDLRFCSHKILMKEDYKPAV</sequence>
<accession>A0A699K7S2</accession>
<evidence type="ECO:0000313" key="1">
    <source>
        <dbReference type="EMBL" id="GFA80421.1"/>
    </source>
</evidence>
<reference evidence="1" key="1">
    <citation type="journal article" date="2019" name="Sci. Rep.">
        <title>Draft genome of Tanacetum cinerariifolium, the natural source of mosquito coil.</title>
        <authorList>
            <person name="Yamashiro T."/>
            <person name="Shiraishi A."/>
            <person name="Satake H."/>
            <person name="Nakayama K."/>
        </authorList>
    </citation>
    <scope>NUCLEOTIDE SEQUENCE</scope>
</reference>